<dbReference type="InterPro" id="IPR029787">
    <property type="entry name" value="Nucleotide_cyclase"/>
</dbReference>
<feature type="domain" description="PAC" evidence="3">
    <location>
        <begin position="214"/>
        <end position="265"/>
    </location>
</feature>
<evidence type="ECO:0000313" key="6">
    <source>
        <dbReference type="Proteomes" id="UP000663499"/>
    </source>
</evidence>
<dbReference type="InterPro" id="IPR013655">
    <property type="entry name" value="PAS_fold_3"/>
</dbReference>
<dbReference type="CDD" id="cd01949">
    <property type="entry name" value="GGDEF"/>
    <property type="match status" value="1"/>
</dbReference>
<dbReference type="SMART" id="SM00091">
    <property type="entry name" value="PAS"/>
    <property type="match status" value="2"/>
</dbReference>
<dbReference type="Pfam" id="PF08447">
    <property type="entry name" value="PAS_3"/>
    <property type="match status" value="1"/>
</dbReference>
<dbReference type="Pfam" id="PF00990">
    <property type="entry name" value="GGDEF"/>
    <property type="match status" value="1"/>
</dbReference>
<dbReference type="NCBIfam" id="TIGR00229">
    <property type="entry name" value="sensory_box"/>
    <property type="match status" value="2"/>
</dbReference>
<feature type="domain" description="GGDEF" evidence="4">
    <location>
        <begin position="295"/>
        <end position="420"/>
    </location>
</feature>
<evidence type="ECO:0000259" key="4">
    <source>
        <dbReference type="PROSITE" id="PS50887"/>
    </source>
</evidence>
<dbReference type="PANTHER" id="PTHR44757:SF2">
    <property type="entry name" value="BIOFILM ARCHITECTURE MAINTENANCE PROTEIN MBAA"/>
    <property type="match status" value="1"/>
</dbReference>
<keyword evidence="1" id="KW-0175">Coiled coil</keyword>
<dbReference type="PROSITE" id="PS50113">
    <property type="entry name" value="PAC"/>
    <property type="match status" value="1"/>
</dbReference>
<dbReference type="InterPro" id="IPR035965">
    <property type="entry name" value="PAS-like_dom_sf"/>
</dbReference>
<dbReference type="InterPro" id="IPR043128">
    <property type="entry name" value="Rev_trsase/Diguanyl_cyclase"/>
</dbReference>
<dbReference type="SMART" id="SM00086">
    <property type="entry name" value="PAC"/>
    <property type="match status" value="2"/>
</dbReference>
<evidence type="ECO:0000259" key="2">
    <source>
        <dbReference type="PROSITE" id="PS50112"/>
    </source>
</evidence>
<name>A0A974XKZ6_9FIRM</name>
<dbReference type="InterPro" id="IPR000160">
    <property type="entry name" value="GGDEF_dom"/>
</dbReference>
<accession>A0A974XKZ6</accession>
<dbReference type="CDD" id="cd00130">
    <property type="entry name" value="PAS"/>
    <property type="match status" value="2"/>
</dbReference>
<dbReference type="NCBIfam" id="TIGR00254">
    <property type="entry name" value="GGDEF"/>
    <property type="match status" value="1"/>
</dbReference>
<dbReference type="RefSeq" id="WP_207299233.1">
    <property type="nucleotide sequence ID" value="NZ_CP071444.1"/>
</dbReference>
<evidence type="ECO:0000256" key="1">
    <source>
        <dbReference type="SAM" id="Coils"/>
    </source>
</evidence>
<evidence type="ECO:0000259" key="3">
    <source>
        <dbReference type="PROSITE" id="PS50113"/>
    </source>
</evidence>
<evidence type="ECO:0000313" key="5">
    <source>
        <dbReference type="EMBL" id="QSX07891.1"/>
    </source>
</evidence>
<dbReference type="SUPFAM" id="SSF55785">
    <property type="entry name" value="PYP-like sensor domain (PAS domain)"/>
    <property type="match status" value="2"/>
</dbReference>
<dbReference type="PROSITE" id="PS50887">
    <property type="entry name" value="GGDEF"/>
    <property type="match status" value="1"/>
</dbReference>
<dbReference type="InterPro" id="IPR001610">
    <property type="entry name" value="PAC"/>
</dbReference>
<dbReference type="PANTHER" id="PTHR44757">
    <property type="entry name" value="DIGUANYLATE CYCLASE DGCP"/>
    <property type="match status" value="1"/>
</dbReference>
<dbReference type="Proteomes" id="UP000663499">
    <property type="component" value="Chromosome"/>
</dbReference>
<sequence length="420" mass="48701">MSKDNNIEGFRPQDFKDGFRVLTNLLDRSKVGFVLMGEDFNVLDANESFADMLGYELEEVKKLHLWDWNPEFDAEEMESLRENKTWFNAILEQKNRRKDGKLLDVMVSVDAKMIGGEVLSFCIMVDQTERKRLERALERKEARLNSFVENSKDILFGLDSQGIISYFSPNVKKLYRMDPRMFLGKNYVDFILPEYRDDIRSKVAAIIDGEVEHASAEYQIYGMDGNTHWVATSFSLSMNDDDRLEVIGISRHIDEQKAYEERLTYLSFHDALTGLYNRAYYEDAIARLEKGRSAYPITVFSMDIDGLKAVNDTIGHHEGDKLIIRCADFLRSIFRTEDLIARLGGDEFVVLLPRTGEEFVLEVEKRLLRELEIFNKGEKVPLSLSYGFATSYNMDDPIHQTYIKTDDLLLDAKRKRINDM</sequence>
<dbReference type="Gene3D" id="3.30.70.270">
    <property type="match status" value="1"/>
</dbReference>
<dbReference type="InterPro" id="IPR052155">
    <property type="entry name" value="Biofilm_reg_signaling"/>
</dbReference>
<dbReference type="SUPFAM" id="SSF55073">
    <property type="entry name" value="Nucleotide cyclase"/>
    <property type="match status" value="1"/>
</dbReference>
<feature type="coiled-coil region" evidence="1">
    <location>
        <begin position="123"/>
        <end position="150"/>
    </location>
</feature>
<feature type="domain" description="PAS" evidence="2">
    <location>
        <begin position="140"/>
        <end position="210"/>
    </location>
</feature>
<dbReference type="InterPro" id="IPR000700">
    <property type="entry name" value="PAS-assoc_C"/>
</dbReference>
<keyword evidence="6" id="KW-1185">Reference proteome</keyword>
<dbReference type="SMART" id="SM00267">
    <property type="entry name" value="GGDEF"/>
    <property type="match status" value="1"/>
</dbReference>
<dbReference type="Gene3D" id="3.30.450.20">
    <property type="entry name" value="PAS domain"/>
    <property type="match status" value="2"/>
</dbReference>
<dbReference type="InterPro" id="IPR000014">
    <property type="entry name" value="PAS"/>
</dbReference>
<dbReference type="EMBL" id="CP071444">
    <property type="protein sequence ID" value="QSX07891.1"/>
    <property type="molecule type" value="Genomic_DNA"/>
</dbReference>
<proteinExistence type="predicted"/>
<protein>
    <submittedName>
        <fullName evidence="5">PAS domain S-box protein</fullName>
    </submittedName>
</protein>
<dbReference type="Pfam" id="PF13426">
    <property type="entry name" value="PAS_9"/>
    <property type="match status" value="1"/>
</dbReference>
<reference evidence="5" key="1">
    <citation type="submission" date="2021-03" db="EMBL/GenBank/DDBJ databases">
        <title>Alkalibacter marinus sp. nov., isolated from tidal flat sediment.</title>
        <authorList>
            <person name="Namirimu T."/>
            <person name="Yang J.-A."/>
            <person name="Yang S.-H."/>
            <person name="Kim Y.-J."/>
            <person name="Kwon K.K."/>
        </authorList>
    </citation>
    <scope>NUCLEOTIDE SEQUENCE</scope>
    <source>
        <strain evidence="5">ES005</strain>
    </source>
</reference>
<dbReference type="PROSITE" id="PS50112">
    <property type="entry name" value="PAS"/>
    <property type="match status" value="1"/>
</dbReference>
<organism evidence="5 6">
    <name type="scientific">Alkalibacter rhizosphaerae</name>
    <dbReference type="NCBI Taxonomy" id="2815577"/>
    <lineage>
        <taxon>Bacteria</taxon>
        <taxon>Bacillati</taxon>
        <taxon>Bacillota</taxon>
        <taxon>Clostridia</taxon>
        <taxon>Eubacteriales</taxon>
        <taxon>Eubacteriaceae</taxon>
        <taxon>Alkalibacter</taxon>
    </lineage>
</organism>
<dbReference type="AlphaFoldDB" id="A0A974XKZ6"/>
<gene>
    <name evidence="5" type="ORF">J0B03_08735</name>
</gene>
<dbReference type="KEGG" id="alka:J0B03_08735"/>